<dbReference type="Proteomes" id="UP000238479">
    <property type="component" value="Chromosome 7"/>
</dbReference>
<dbReference type="Gramene" id="PRQ17959">
    <property type="protein sequence ID" value="PRQ17959"/>
    <property type="gene ID" value="RchiOBHm_Chr7g0200631"/>
</dbReference>
<dbReference type="EMBL" id="PDCK01000045">
    <property type="protein sequence ID" value="PRQ17959.1"/>
    <property type="molecule type" value="Genomic_DNA"/>
</dbReference>
<organism evidence="2 3">
    <name type="scientific">Rosa chinensis</name>
    <name type="common">China rose</name>
    <dbReference type="NCBI Taxonomy" id="74649"/>
    <lineage>
        <taxon>Eukaryota</taxon>
        <taxon>Viridiplantae</taxon>
        <taxon>Streptophyta</taxon>
        <taxon>Embryophyta</taxon>
        <taxon>Tracheophyta</taxon>
        <taxon>Spermatophyta</taxon>
        <taxon>Magnoliopsida</taxon>
        <taxon>eudicotyledons</taxon>
        <taxon>Gunneridae</taxon>
        <taxon>Pentapetalae</taxon>
        <taxon>rosids</taxon>
        <taxon>fabids</taxon>
        <taxon>Rosales</taxon>
        <taxon>Rosaceae</taxon>
        <taxon>Rosoideae</taxon>
        <taxon>Rosoideae incertae sedis</taxon>
        <taxon>Rosa</taxon>
    </lineage>
</organism>
<evidence type="ECO:0000256" key="1">
    <source>
        <dbReference type="SAM" id="MobiDB-lite"/>
    </source>
</evidence>
<proteinExistence type="predicted"/>
<reference evidence="2 3" key="1">
    <citation type="journal article" date="2018" name="Nat. Genet.">
        <title>The Rosa genome provides new insights in the design of modern roses.</title>
        <authorList>
            <person name="Bendahmane M."/>
        </authorList>
    </citation>
    <scope>NUCLEOTIDE SEQUENCE [LARGE SCALE GENOMIC DNA]</scope>
    <source>
        <strain evidence="3">cv. Old Blush</strain>
    </source>
</reference>
<evidence type="ECO:0000313" key="2">
    <source>
        <dbReference type="EMBL" id="PRQ17959.1"/>
    </source>
</evidence>
<evidence type="ECO:0000313" key="3">
    <source>
        <dbReference type="Proteomes" id="UP000238479"/>
    </source>
</evidence>
<comment type="caution">
    <text evidence="2">The sequence shown here is derived from an EMBL/GenBank/DDBJ whole genome shotgun (WGS) entry which is preliminary data.</text>
</comment>
<feature type="region of interest" description="Disordered" evidence="1">
    <location>
        <begin position="63"/>
        <end position="83"/>
    </location>
</feature>
<gene>
    <name evidence="2" type="ORF">RchiOBHm_Chr7g0200631</name>
</gene>
<feature type="region of interest" description="Disordered" evidence="1">
    <location>
        <begin position="1"/>
        <end position="38"/>
    </location>
</feature>
<name>A0A2P6P7Q9_ROSCH</name>
<feature type="compositionally biased region" description="Low complexity" evidence="1">
    <location>
        <begin position="8"/>
        <end position="38"/>
    </location>
</feature>
<sequence length="83" mass="8847">MAFPNTNLTLSLSLPSPSPSSTSLLSTTSSTTAPTWTPPSTMAATSFWTRPFQIAQFHSETKTPIPIPPKFTKPLGFSSGHPV</sequence>
<protein>
    <submittedName>
        <fullName evidence="2">Uncharacterized protein</fullName>
    </submittedName>
</protein>
<dbReference type="AlphaFoldDB" id="A0A2P6P7Q9"/>
<accession>A0A2P6P7Q9</accession>
<keyword evidence="3" id="KW-1185">Reference proteome</keyword>